<accession>A0A7C0U339</accession>
<comment type="caution">
    <text evidence="1">The sequence shown here is derived from an EMBL/GenBank/DDBJ whole genome shotgun (WGS) entry which is preliminary data.</text>
</comment>
<dbReference type="Proteomes" id="UP000886289">
    <property type="component" value="Unassembled WGS sequence"/>
</dbReference>
<gene>
    <name evidence="1" type="ORF">ENG63_07485</name>
</gene>
<dbReference type="AlphaFoldDB" id="A0A7C0U339"/>
<evidence type="ECO:0000313" key="1">
    <source>
        <dbReference type="EMBL" id="HDD44684.1"/>
    </source>
</evidence>
<protein>
    <submittedName>
        <fullName evidence="1">Uncharacterized protein</fullName>
    </submittedName>
</protein>
<sequence>MMKRIWNEIRWWIAILPYWKIFFKRLFALGEFKDCNPVFGLGWKKAIKNPIFAIRYIWYLIKYFTNKPYFIGWNNNSWKVF</sequence>
<reference evidence="1" key="1">
    <citation type="journal article" date="2020" name="mSystems">
        <title>Genome- and Community-Level Interaction Insights into Carbon Utilization and Element Cycling Functions of Hydrothermarchaeota in Hydrothermal Sediment.</title>
        <authorList>
            <person name="Zhou Z."/>
            <person name="Liu Y."/>
            <person name="Xu W."/>
            <person name="Pan J."/>
            <person name="Luo Z.H."/>
            <person name="Li M."/>
        </authorList>
    </citation>
    <scope>NUCLEOTIDE SEQUENCE [LARGE SCALE GENOMIC DNA]</scope>
    <source>
        <strain evidence="1">HyVt-233</strain>
    </source>
</reference>
<name>A0A7C0U339_DESA2</name>
<proteinExistence type="predicted"/>
<dbReference type="EMBL" id="DRBS01000280">
    <property type="protein sequence ID" value="HDD44684.1"/>
    <property type="molecule type" value="Genomic_DNA"/>
</dbReference>
<organism evidence="1">
    <name type="scientific">Desulfofervidus auxilii</name>
    <dbReference type="NCBI Taxonomy" id="1621989"/>
    <lineage>
        <taxon>Bacteria</taxon>
        <taxon>Pseudomonadati</taxon>
        <taxon>Thermodesulfobacteriota</taxon>
        <taxon>Candidatus Desulfofervidia</taxon>
        <taxon>Candidatus Desulfofervidales</taxon>
        <taxon>Candidatus Desulfofervidaceae</taxon>
        <taxon>Candidatus Desulfofervidus</taxon>
    </lineage>
</organism>